<organism evidence="2 3">
    <name type="scientific">Sphingobium fuliginis (strain ATCC 27551)</name>
    <dbReference type="NCBI Taxonomy" id="336203"/>
    <lineage>
        <taxon>Bacteria</taxon>
        <taxon>Pseudomonadati</taxon>
        <taxon>Pseudomonadota</taxon>
        <taxon>Alphaproteobacteria</taxon>
        <taxon>Sphingomonadales</taxon>
        <taxon>Sphingomonadaceae</taxon>
        <taxon>Sphingobium</taxon>
    </lineage>
</organism>
<evidence type="ECO:0000313" key="3">
    <source>
        <dbReference type="Proteomes" id="UP000221538"/>
    </source>
</evidence>
<sequence>MLRALRPAAKPALALSAIAALSCAAAPAYAMRVSPMVAEMTTSGTNAVARIQVQNLNQGLLSFETRITRIEFQDDGTIKEFPADEDFLVFPPQGQLAPSARQVIRLQWVGPADMPASRGYYLSVNQLPIQMGAGDSASAGANVQVVYHMKALITVAPPKAEPKVESVSIKPIMVEGKVPPPIDGQPAPATAEKPAPVPGLEIVLRNSGNRYAMMAGVRWVLEGKDKAGKPLKLTVTPDEINREIGVGYLPPLGGTRTFKLPTSAEFGPAPVKISFLN</sequence>
<reference evidence="2 3" key="2">
    <citation type="journal article" date="2013" name="Environ. Sci. Technol.">
        <title>The 4-tert-butylphenol-utilizing bacterium Sphingobium fuliginis OMI can degrade bisphenols via phenolic ring hydroxylation and meta-cleavage pathway.</title>
        <authorList>
            <person name="Ogata Y."/>
            <person name="Goda S."/>
            <person name="Toyama T."/>
            <person name="Sei K."/>
            <person name="Ike M."/>
        </authorList>
    </citation>
    <scope>NUCLEOTIDE SEQUENCE [LARGE SCALE GENOMIC DNA]</scope>
    <source>
        <strain evidence="2 3">OMI</strain>
    </source>
</reference>
<dbReference type="SUPFAM" id="SSF49354">
    <property type="entry name" value="PapD-like"/>
    <property type="match status" value="1"/>
</dbReference>
<gene>
    <name evidence="2" type="ORF">SFOMI_1524</name>
</gene>
<reference evidence="2 3" key="1">
    <citation type="journal article" date="2013" name="Biodegradation">
        <title>Occurrence of 4-tert-butylphenol (4-t-BP) biodegradation in an aquatic sample caused by the presence of Spirodela polyrrhiza and isolation of a 4-t-BP-utilizing bacterium.</title>
        <authorList>
            <person name="Ogata Y."/>
            <person name="Toyama T."/>
            <person name="Yu N."/>
            <person name="Wang X."/>
            <person name="Sei K."/>
            <person name="Ike M."/>
        </authorList>
    </citation>
    <scope>NUCLEOTIDE SEQUENCE [LARGE SCALE GENOMIC DNA]</scope>
    <source>
        <strain evidence="2 3">OMI</strain>
    </source>
</reference>
<dbReference type="PANTHER" id="PTHR30251">
    <property type="entry name" value="PILUS ASSEMBLY CHAPERONE"/>
    <property type="match status" value="1"/>
</dbReference>
<name>A0A292ZDS6_SPHSA</name>
<dbReference type="Proteomes" id="UP000221538">
    <property type="component" value="Unassembled WGS sequence"/>
</dbReference>
<dbReference type="PANTHER" id="PTHR30251:SF4">
    <property type="entry name" value="SLR1668 PROTEIN"/>
    <property type="match status" value="1"/>
</dbReference>
<proteinExistence type="predicted"/>
<feature type="signal peptide" evidence="1">
    <location>
        <begin position="1"/>
        <end position="30"/>
    </location>
</feature>
<dbReference type="AlphaFoldDB" id="A0A292ZDS6"/>
<keyword evidence="1" id="KW-0732">Signal</keyword>
<dbReference type="Gene3D" id="2.60.40.10">
    <property type="entry name" value="Immunoglobulins"/>
    <property type="match status" value="1"/>
</dbReference>
<dbReference type="EMBL" id="BEWI01000031">
    <property type="protein sequence ID" value="GAY20994.1"/>
    <property type="molecule type" value="Genomic_DNA"/>
</dbReference>
<feature type="chain" id="PRO_5013036350" evidence="1">
    <location>
        <begin position="31"/>
        <end position="277"/>
    </location>
</feature>
<evidence type="ECO:0000313" key="2">
    <source>
        <dbReference type="EMBL" id="GAY20994.1"/>
    </source>
</evidence>
<comment type="caution">
    <text evidence="2">The sequence shown here is derived from an EMBL/GenBank/DDBJ whole genome shotgun (WGS) entry which is preliminary data.</text>
</comment>
<dbReference type="InterPro" id="IPR008962">
    <property type="entry name" value="PapD-like_sf"/>
</dbReference>
<dbReference type="PROSITE" id="PS51257">
    <property type="entry name" value="PROKAR_LIPOPROTEIN"/>
    <property type="match status" value="1"/>
</dbReference>
<dbReference type="InterPro" id="IPR050643">
    <property type="entry name" value="Periplasmic_pilus_chap"/>
</dbReference>
<dbReference type="InterPro" id="IPR013783">
    <property type="entry name" value="Ig-like_fold"/>
</dbReference>
<evidence type="ECO:0000256" key="1">
    <source>
        <dbReference type="SAM" id="SignalP"/>
    </source>
</evidence>
<accession>A0A292ZDS6</accession>
<protein>
    <submittedName>
        <fullName evidence="2">P pilus assembly protein, chaperone PapD</fullName>
    </submittedName>
</protein>